<accession>A0ABU8YSY0</accession>
<protein>
    <submittedName>
        <fullName evidence="1">Uncharacterized protein</fullName>
    </submittedName>
</protein>
<keyword evidence="2" id="KW-1185">Reference proteome</keyword>
<name>A0ABU8YSY0_9CYAN</name>
<proteinExistence type="predicted"/>
<dbReference type="EMBL" id="JBBLXS010000334">
    <property type="protein sequence ID" value="MEK0187298.1"/>
    <property type="molecule type" value="Genomic_DNA"/>
</dbReference>
<dbReference type="RefSeq" id="WP_340525087.1">
    <property type="nucleotide sequence ID" value="NZ_JBBLXS010000334.1"/>
</dbReference>
<evidence type="ECO:0000313" key="1">
    <source>
        <dbReference type="EMBL" id="MEK0187298.1"/>
    </source>
</evidence>
<evidence type="ECO:0000313" key="2">
    <source>
        <dbReference type="Proteomes" id="UP001384579"/>
    </source>
</evidence>
<sequence length="423" mass="47789">MKYFLRFFLALVISAIVVVTYGSIQAVGNENSQVEKVTNMASRKSKRSNNVKQNSLQTKENGLLLEIRWPENVALSIPENKPGATAPLSFFVRFTNNTQAPVPFLHYGALIPEIFGPSGQALHRREPINRQVASGEYHGLLVGVGKQTGTFLEGRLSWQQNSLQLILHDPIYDGIPIDLDRSWCFDTLEPGAYQIRFIYETPTGTILYPDPVTFIETRQEIGTEVTGSQLATPLANFRLLQPVGLNNSAVEVDGIRFETFIPEPLLTLPNKNDNSYQSVQIGMRITNNTPTPFYFSFYGSFYPYLVMPDGEVKGGGYDNDWMRGPEESDFLLVTPGKSLTFFPDIRLFWTNHRQFSLGVSSGYGGYCSFEQLKPGIYHFRFQYYNTSDTIPKKNLAGESIQTRPIEKVWTGWVDTPFIEFHIA</sequence>
<dbReference type="Proteomes" id="UP001384579">
    <property type="component" value="Unassembled WGS sequence"/>
</dbReference>
<gene>
    <name evidence="1" type="ORF">WMG39_20940</name>
</gene>
<comment type="caution">
    <text evidence="1">The sequence shown here is derived from an EMBL/GenBank/DDBJ whole genome shotgun (WGS) entry which is preliminary data.</text>
</comment>
<reference evidence="1 2" key="1">
    <citation type="journal article" date="2020" name="Harmful Algae">
        <title>Molecular and morphological characterization of a novel dihydroanatoxin-a producing Microcoleus species (cyanobacteria) from the Russian River, California, USA.</title>
        <authorList>
            <person name="Conklin K.Y."/>
            <person name="Stancheva R."/>
            <person name="Otten T.G."/>
            <person name="Fadness R."/>
            <person name="Boyer G.L."/>
            <person name="Read B."/>
            <person name="Zhang X."/>
            <person name="Sheath R.G."/>
        </authorList>
    </citation>
    <scope>NUCLEOTIDE SEQUENCE [LARGE SCALE GENOMIC DNA]</scope>
    <source>
        <strain evidence="1 2">PTRS2</strain>
    </source>
</reference>
<organism evidence="1 2">
    <name type="scientific">Microcoleus anatoxicus PTRS2</name>
    <dbReference type="NCBI Taxonomy" id="2705321"/>
    <lineage>
        <taxon>Bacteria</taxon>
        <taxon>Bacillati</taxon>
        <taxon>Cyanobacteriota</taxon>
        <taxon>Cyanophyceae</taxon>
        <taxon>Oscillatoriophycideae</taxon>
        <taxon>Oscillatoriales</taxon>
        <taxon>Microcoleaceae</taxon>
        <taxon>Microcoleus</taxon>
        <taxon>Microcoleus anatoxicus</taxon>
    </lineage>
</organism>